<keyword evidence="2" id="KW-0325">Glycoprotein</keyword>
<dbReference type="GO" id="GO:0004252">
    <property type="term" value="F:serine-type endopeptidase activity"/>
    <property type="evidence" value="ECO:0007669"/>
    <property type="project" value="InterPro"/>
</dbReference>
<dbReference type="SMART" id="SM00020">
    <property type="entry name" value="Tryp_SPc"/>
    <property type="match status" value="1"/>
</dbReference>
<sequence>MAKFQYLVCTEDEQQNQGQNEAEESSLFLTNTNMEFSKKLHYLDNLGRNLLVIAVESQSYEEVKELLEIGLSPVSSFKGKSVVDIAYENGNFDIVQILLENNSRFPKSFNAAQTKHDGLIKFDKITREFHSKIIGLDDLTEVDIKKYKSIYPDCKYFYGLKGESFNRSAPFVALSRRNNELYNLFIKNQIYLQFEEDDWLMKNSNVESNEGVLLNNIISSNDDNLPSTLISKSFLGRNLNQSEAQKRHNCLIDSFKFLNNIPENKQILQFLSKAKKVEFVFDFTKFHCKGINSRTMPDGIKYIVIGAKQLLEPENEVKKLELYGIIMKEFSKYVQEQIYNNYGKPYRSTDQIRKKEYKEVMKECFGNTLDPEPSISDVLDSSYDKKADLFATVSQLYVIHFDNEKRIEDLKKNFKKLFGFHENFGDDIENTSKRNAYDFKDGVIVYGSKKESILKKHKIWVAVLGVLFLIIVGLSAVKLINSSQIEDPDIYSGIDYKNCGHQIKQNETGRSYIAGKGSQVSYPGQWPFHGALLFNLTGQETNNFSTIGDTSLSYFCGLTILNKWFLVTAAHCTFYYDPDEIVAALGRYDLSNNNEPYSIMVNIAKIFNHPDYNPSAELFRSNNDIAILKMKRCVEFNNFIQPICFPKEFNFMNDITGYVNGYGNNNDLRAHEIIPKYTALKLISKDDCILNRTIYSNIVSKRSFCGGQSEATPCKGDSGGGFYVQIGNTNHYMILGIVSQGLNAHKCNPNDMVVFVNILDYRDWIFEIMKNSDNDSEICHSSYNENTQKMK</sequence>
<dbReference type="FunFam" id="2.40.10.10:FF:000068">
    <property type="entry name" value="transmembrane protease serine 2"/>
    <property type="match status" value="1"/>
</dbReference>
<dbReference type="InterPro" id="IPR043504">
    <property type="entry name" value="Peptidase_S1_PA_chymotrypsin"/>
</dbReference>
<dbReference type="Proteomes" id="UP001107558">
    <property type="component" value="Chromosome 4"/>
</dbReference>
<evidence type="ECO:0000256" key="4">
    <source>
        <dbReference type="SAM" id="Phobius"/>
    </source>
</evidence>
<gene>
    <name evidence="6" type="ORF">PVAND_017448</name>
</gene>
<evidence type="ECO:0000256" key="3">
    <source>
        <dbReference type="ARBA" id="ARBA00024195"/>
    </source>
</evidence>
<dbReference type="Pfam" id="PF00089">
    <property type="entry name" value="Trypsin"/>
    <property type="match status" value="1"/>
</dbReference>
<evidence type="ECO:0000259" key="5">
    <source>
        <dbReference type="PROSITE" id="PS50240"/>
    </source>
</evidence>
<dbReference type="SUPFAM" id="SSF50494">
    <property type="entry name" value="Trypsin-like serine proteases"/>
    <property type="match status" value="1"/>
</dbReference>
<keyword evidence="4" id="KW-1133">Transmembrane helix</keyword>
<dbReference type="CDD" id="cd00190">
    <property type="entry name" value="Tryp_SPc"/>
    <property type="match status" value="1"/>
</dbReference>
<feature type="transmembrane region" description="Helical" evidence="4">
    <location>
        <begin position="459"/>
        <end position="480"/>
    </location>
</feature>
<comment type="similarity">
    <text evidence="3">Belongs to the peptidase S1 family. CLIP subfamily.</text>
</comment>
<reference evidence="6" key="1">
    <citation type="submission" date="2021-03" db="EMBL/GenBank/DDBJ databases">
        <title>Chromosome level genome of the anhydrobiotic midge Polypedilum vanderplanki.</title>
        <authorList>
            <person name="Yoshida Y."/>
            <person name="Kikawada T."/>
            <person name="Gusev O."/>
        </authorList>
    </citation>
    <scope>NUCLEOTIDE SEQUENCE</scope>
    <source>
        <strain evidence="6">NIAS01</strain>
        <tissue evidence="6">Whole body or cell culture</tissue>
    </source>
</reference>
<accession>A0A9J6BI38</accession>
<dbReference type="InterPro" id="IPR051487">
    <property type="entry name" value="Ser/Thr_Proteases_Immune/Dev"/>
</dbReference>
<dbReference type="PANTHER" id="PTHR24256">
    <property type="entry name" value="TRYPTASE-RELATED"/>
    <property type="match status" value="1"/>
</dbReference>
<dbReference type="GO" id="GO:0006508">
    <property type="term" value="P:proteolysis"/>
    <property type="evidence" value="ECO:0007669"/>
    <property type="project" value="InterPro"/>
</dbReference>
<keyword evidence="4" id="KW-0812">Transmembrane</keyword>
<organism evidence="6 7">
    <name type="scientific">Polypedilum vanderplanki</name>
    <name type="common">Sleeping chironomid midge</name>
    <dbReference type="NCBI Taxonomy" id="319348"/>
    <lineage>
        <taxon>Eukaryota</taxon>
        <taxon>Metazoa</taxon>
        <taxon>Ecdysozoa</taxon>
        <taxon>Arthropoda</taxon>
        <taxon>Hexapoda</taxon>
        <taxon>Insecta</taxon>
        <taxon>Pterygota</taxon>
        <taxon>Neoptera</taxon>
        <taxon>Endopterygota</taxon>
        <taxon>Diptera</taxon>
        <taxon>Nematocera</taxon>
        <taxon>Chironomoidea</taxon>
        <taxon>Chironomidae</taxon>
        <taxon>Chironominae</taxon>
        <taxon>Polypedilum</taxon>
        <taxon>Polypedilum</taxon>
    </lineage>
</organism>
<comment type="caution">
    <text evidence="6">The sequence shown here is derived from an EMBL/GenBank/DDBJ whole genome shotgun (WGS) entry which is preliminary data.</text>
</comment>
<dbReference type="InterPro" id="IPR001254">
    <property type="entry name" value="Trypsin_dom"/>
</dbReference>
<name>A0A9J6BI38_POLVA</name>
<protein>
    <recommendedName>
        <fullName evidence="5">Peptidase S1 domain-containing protein</fullName>
    </recommendedName>
</protein>
<dbReference type="SUPFAM" id="SSF48403">
    <property type="entry name" value="Ankyrin repeat"/>
    <property type="match status" value="1"/>
</dbReference>
<evidence type="ECO:0000256" key="1">
    <source>
        <dbReference type="ARBA" id="ARBA00023157"/>
    </source>
</evidence>
<dbReference type="PROSITE" id="PS00134">
    <property type="entry name" value="TRYPSIN_HIS"/>
    <property type="match status" value="1"/>
</dbReference>
<dbReference type="AlphaFoldDB" id="A0A9J6BI38"/>
<dbReference type="Gene3D" id="1.25.40.20">
    <property type="entry name" value="Ankyrin repeat-containing domain"/>
    <property type="match status" value="1"/>
</dbReference>
<dbReference type="InterPro" id="IPR018114">
    <property type="entry name" value="TRYPSIN_HIS"/>
</dbReference>
<dbReference type="InterPro" id="IPR001314">
    <property type="entry name" value="Peptidase_S1A"/>
</dbReference>
<proteinExistence type="inferred from homology"/>
<evidence type="ECO:0000313" key="7">
    <source>
        <dbReference type="Proteomes" id="UP001107558"/>
    </source>
</evidence>
<dbReference type="PRINTS" id="PR00722">
    <property type="entry name" value="CHYMOTRYPSIN"/>
</dbReference>
<evidence type="ECO:0000313" key="6">
    <source>
        <dbReference type="EMBL" id="KAG5669561.1"/>
    </source>
</evidence>
<evidence type="ECO:0000256" key="2">
    <source>
        <dbReference type="ARBA" id="ARBA00023180"/>
    </source>
</evidence>
<dbReference type="InterPro" id="IPR009003">
    <property type="entry name" value="Peptidase_S1_PA"/>
</dbReference>
<dbReference type="PROSITE" id="PS50240">
    <property type="entry name" value="TRYPSIN_DOM"/>
    <property type="match status" value="1"/>
</dbReference>
<dbReference type="OrthoDB" id="7215686at2759"/>
<keyword evidence="1" id="KW-1015">Disulfide bond</keyword>
<feature type="domain" description="Peptidase S1" evidence="5">
    <location>
        <begin position="512"/>
        <end position="770"/>
    </location>
</feature>
<dbReference type="EMBL" id="JADBJN010000004">
    <property type="protein sequence ID" value="KAG5669561.1"/>
    <property type="molecule type" value="Genomic_DNA"/>
</dbReference>
<dbReference type="Gene3D" id="2.40.10.10">
    <property type="entry name" value="Trypsin-like serine proteases"/>
    <property type="match status" value="1"/>
</dbReference>
<dbReference type="InterPro" id="IPR036770">
    <property type="entry name" value="Ankyrin_rpt-contain_sf"/>
</dbReference>
<keyword evidence="7" id="KW-1185">Reference proteome</keyword>
<keyword evidence="4" id="KW-0472">Membrane</keyword>